<evidence type="ECO:0000313" key="1">
    <source>
        <dbReference type="Proteomes" id="UP000887579"/>
    </source>
</evidence>
<sequence length="95" mass="10815">MTRSSTFMFIFAAVFALCIITSTVAQGAADFQQEELYQFLNSRYPNLYNRALRSMGKPTFIRFGKRSAAASASSSLGQQQPQYPFEQLQQQQWSQ</sequence>
<organism evidence="1 2">
    <name type="scientific">Panagrolaimus sp. ES5</name>
    <dbReference type="NCBI Taxonomy" id="591445"/>
    <lineage>
        <taxon>Eukaryota</taxon>
        <taxon>Metazoa</taxon>
        <taxon>Ecdysozoa</taxon>
        <taxon>Nematoda</taxon>
        <taxon>Chromadorea</taxon>
        <taxon>Rhabditida</taxon>
        <taxon>Tylenchina</taxon>
        <taxon>Panagrolaimomorpha</taxon>
        <taxon>Panagrolaimoidea</taxon>
        <taxon>Panagrolaimidae</taxon>
        <taxon>Panagrolaimus</taxon>
    </lineage>
</organism>
<reference evidence="2" key="1">
    <citation type="submission" date="2022-11" db="UniProtKB">
        <authorList>
            <consortium name="WormBaseParasite"/>
        </authorList>
    </citation>
    <scope>IDENTIFICATION</scope>
</reference>
<accession>A0AC34GDH2</accession>
<proteinExistence type="predicted"/>
<protein>
    <submittedName>
        <fullName evidence="2">Uncharacterized protein</fullName>
    </submittedName>
</protein>
<dbReference type="Proteomes" id="UP000887579">
    <property type="component" value="Unplaced"/>
</dbReference>
<name>A0AC34GDH2_9BILA</name>
<dbReference type="WBParaSite" id="ES5_v2.g27603.t1">
    <property type="protein sequence ID" value="ES5_v2.g27603.t1"/>
    <property type="gene ID" value="ES5_v2.g27603"/>
</dbReference>
<evidence type="ECO:0000313" key="2">
    <source>
        <dbReference type="WBParaSite" id="ES5_v2.g27603.t1"/>
    </source>
</evidence>